<keyword evidence="3 5" id="KW-0687">Ribonucleoprotein</keyword>
<comment type="caution">
    <text evidence="6">The sequence shown here is derived from an EMBL/GenBank/DDBJ whole genome shotgun (WGS) entry which is preliminary data.</text>
</comment>
<gene>
    <name evidence="5 6" type="primary">rpmA</name>
    <name evidence="6" type="ORF">GCM10008905_05770</name>
</gene>
<evidence type="ECO:0000256" key="3">
    <source>
        <dbReference type="ARBA" id="ARBA00023274"/>
    </source>
</evidence>
<dbReference type="Pfam" id="PF01016">
    <property type="entry name" value="Ribosomal_L27"/>
    <property type="match status" value="1"/>
</dbReference>
<reference evidence="6 7" key="1">
    <citation type="journal article" date="2019" name="Int. J. Syst. Evol. Microbiol.">
        <title>The Global Catalogue of Microorganisms (GCM) 10K type strain sequencing project: providing services to taxonomists for standard genome sequencing and annotation.</title>
        <authorList>
            <consortium name="The Broad Institute Genomics Platform"/>
            <consortium name="The Broad Institute Genome Sequencing Center for Infectious Disease"/>
            <person name="Wu L."/>
            <person name="Ma J."/>
        </authorList>
    </citation>
    <scope>NUCLEOTIDE SEQUENCE [LARGE SCALE GENOMIC DNA]</scope>
    <source>
        <strain evidence="6 7">JCM 1405</strain>
    </source>
</reference>
<dbReference type="PANTHER" id="PTHR15893">
    <property type="entry name" value="RIBOSOMAL PROTEIN L27"/>
    <property type="match status" value="1"/>
</dbReference>
<organism evidence="6 7">
    <name type="scientific">Clostridium malenominatum</name>
    <dbReference type="NCBI Taxonomy" id="1539"/>
    <lineage>
        <taxon>Bacteria</taxon>
        <taxon>Bacillati</taxon>
        <taxon>Bacillota</taxon>
        <taxon>Clostridia</taxon>
        <taxon>Eubacteriales</taxon>
        <taxon>Clostridiaceae</taxon>
        <taxon>Clostridium</taxon>
    </lineage>
</organism>
<name>A0ABN1IPE3_9CLOT</name>
<keyword evidence="2 5" id="KW-0689">Ribosomal protein</keyword>
<evidence type="ECO:0000256" key="1">
    <source>
        <dbReference type="ARBA" id="ARBA00010797"/>
    </source>
</evidence>
<evidence type="ECO:0000313" key="7">
    <source>
        <dbReference type="Proteomes" id="UP001500339"/>
    </source>
</evidence>
<proteinExistence type="inferred from homology"/>
<accession>A0ABN1IPE3</accession>
<protein>
    <recommendedName>
        <fullName evidence="4 5">Large ribosomal subunit protein bL27</fullName>
    </recommendedName>
</protein>
<sequence length="102" mass="11057">MLLMNLQLFATKKGVGSSKNGRDSESKRLGVKSADGQFVLAGNILVRQRGTKIHPGNNVGRGSDDTLFAKVDGIVKFERVGKTKKRASVYPLEIIEDVVVAE</sequence>
<dbReference type="PROSITE" id="PS00831">
    <property type="entry name" value="RIBOSOMAL_L27"/>
    <property type="match status" value="1"/>
</dbReference>
<dbReference type="EMBL" id="BAAACF010000001">
    <property type="protein sequence ID" value="GAA0718685.1"/>
    <property type="molecule type" value="Genomic_DNA"/>
</dbReference>
<dbReference type="InterPro" id="IPR018261">
    <property type="entry name" value="Ribosomal_bL27_CS"/>
</dbReference>
<evidence type="ECO:0000256" key="4">
    <source>
        <dbReference type="ARBA" id="ARBA00035175"/>
    </source>
</evidence>
<comment type="similarity">
    <text evidence="1 5">Belongs to the bacterial ribosomal protein bL27 family.</text>
</comment>
<evidence type="ECO:0000313" key="6">
    <source>
        <dbReference type="EMBL" id="GAA0718685.1"/>
    </source>
</evidence>
<evidence type="ECO:0000256" key="2">
    <source>
        <dbReference type="ARBA" id="ARBA00022980"/>
    </source>
</evidence>
<dbReference type="SUPFAM" id="SSF110324">
    <property type="entry name" value="Ribosomal L27 protein-like"/>
    <property type="match status" value="1"/>
</dbReference>
<dbReference type="GO" id="GO:0005840">
    <property type="term" value="C:ribosome"/>
    <property type="evidence" value="ECO:0007669"/>
    <property type="project" value="UniProtKB-KW"/>
</dbReference>
<keyword evidence="7" id="KW-1185">Reference proteome</keyword>
<dbReference type="HAMAP" id="MF_00539">
    <property type="entry name" value="Ribosomal_bL27"/>
    <property type="match status" value="1"/>
</dbReference>
<evidence type="ECO:0000256" key="5">
    <source>
        <dbReference type="HAMAP-Rule" id="MF_00539"/>
    </source>
</evidence>
<dbReference type="PANTHER" id="PTHR15893:SF0">
    <property type="entry name" value="LARGE RIBOSOMAL SUBUNIT PROTEIN BL27M"/>
    <property type="match status" value="1"/>
</dbReference>
<dbReference type="NCBIfam" id="TIGR00062">
    <property type="entry name" value="L27"/>
    <property type="match status" value="1"/>
</dbReference>
<dbReference type="RefSeq" id="WP_343766407.1">
    <property type="nucleotide sequence ID" value="NZ_BAAACF010000001.1"/>
</dbReference>
<dbReference type="Gene3D" id="2.40.50.100">
    <property type="match status" value="1"/>
</dbReference>
<dbReference type="Proteomes" id="UP001500339">
    <property type="component" value="Unassembled WGS sequence"/>
</dbReference>
<dbReference type="InterPro" id="IPR001684">
    <property type="entry name" value="Ribosomal_bL27"/>
</dbReference>
<dbReference type="PRINTS" id="PR00063">
    <property type="entry name" value="RIBOSOMALL27"/>
</dbReference>